<name>A0A0F9PWZ9_9ZZZZ</name>
<organism evidence="2">
    <name type="scientific">marine sediment metagenome</name>
    <dbReference type="NCBI Taxonomy" id="412755"/>
    <lineage>
        <taxon>unclassified sequences</taxon>
        <taxon>metagenomes</taxon>
        <taxon>ecological metagenomes</taxon>
    </lineage>
</organism>
<reference evidence="2" key="1">
    <citation type="journal article" date="2015" name="Nature">
        <title>Complex archaea that bridge the gap between prokaryotes and eukaryotes.</title>
        <authorList>
            <person name="Spang A."/>
            <person name="Saw J.H."/>
            <person name="Jorgensen S.L."/>
            <person name="Zaremba-Niedzwiedzka K."/>
            <person name="Martijn J."/>
            <person name="Lind A.E."/>
            <person name="van Eijk R."/>
            <person name="Schleper C."/>
            <person name="Guy L."/>
            <person name="Ettema T.J."/>
        </authorList>
    </citation>
    <scope>NUCLEOTIDE SEQUENCE</scope>
</reference>
<comment type="caution">
    <text evidence="2">The sequence shown here is derived from an EMBL/GenBank/DDBJ whole genome shotgun (WGS) entry which is preliminary data.</text>
</comment>
<dbReference type="EMBL" id="LAZR01002088">
    <property type="protein sequence ID" value="KKN34739.1"/>
    <property type="molecule type" value="Genomic_DNA"/>
</dbReference>
<evidence type="ECO:0000259" key="1">
    <source>
        <dbReference type="Pfam" id="PF01695"/>
    </source>
</evidence>
<sequence length="201" mass="22996">GTCIRCAKAFNLIDKMFDANIPVGYWFLNMKDFEGSPKLREIYEKYVVNLHDKYAEGNSMCLAGNQGTGKTMSSVCILKEVLKYGFSAYYTTASDILNDMTDYRNAGDVRNRLRTTDFLVIDELDSRFFVSDSVKELFSGIYESIFRFRAHNLMPTIMCTNEVEGIYKVFHGAGVQSIESLNHQYLVVHPVVGKDFRKRQV</sequence>
<dbReference type="AlphaFoldDB" id="A0A0F9PWZ9"/>
<gene>
    <name evidence="2" type="ORF">LCGC14_0790830</name>
</gene>
<evidence type="ECO:0000313" key="2">
    <source>
        <dbReference type="EMBL" id="KKN34739.1"/>
    </source>
</evidence>
<dbReference type="Gene3D" id="3.40.50.300">
    <property type="entry name" value="P-loop containing nucleotide triphosphate hydrolases"/>
    <property type="match status" value="1"/>
</dbReference>
<dbReference type="SUPFAM" id="SSF52540">
    <property type="entry name" value="P-loop containing nucleoside triphosphate hydrolases"/>
    <property type="match status" value="1"/>
</dbReference>
<dbReference type="GO" id="GO:0005524">
    <property type="term" value="F:ATP binding"/>
    <property type="evidence" value="ECO:0007669"/>
    <property type="project" value="InterPro"/>
</dbReference>
<dbReference type="Pfam" id="PF01695">
    <property type="entry name" value="IstB_IS21"/>
    <property type="match status" value="1"/>
</dbReference>
<dbReference type="InterPro" id="IPR002611">
    <property type="entry name" value="IstB_ATP-bd"/>
</dbReference>
<dbReference type="InterPro" id="IPR027417">
    <property type="entry name" value="P-loop_NTPase"/>
</dbReference>
<proteinExistence type="predicted"/>
<protein>
    <recommendedName>
        <fullName evidence="1">IstB-like ATP-binding domain-containing protein</fullName>
    </recommendedName>
</protein>
<accession>A0A0F9PWZ9</accession>
<feature type="non-terminal residue" evidence="2">
    <location>
        <position position="1"/>
    </location>
</feature>
<feature type="domain" description="IstB-like ATP-binding" evidence="1">
    <location>
        <begin position="58"/>
        <end position="139"/>
    </location>
</feature>